<dbReference type="EMBL" id="JAJJMA010121403">
    <property type="protein sequence ID" value="MCL7032258.1"/>
    <property type="molecule type" value="Genomic_DNA"/>
</dbReference>
<feature type="compositionally biased region" description="Polar residues" evidence="2">
    <location>
        <begin position="219"/>
        <end position="245"/>
    </location>
</feature>
<evidence type="ECO:0008006" key="6">
    <source>
        <dbReference type="Google" id="ProtNLM"/>
    </source>
</evidence>
<dbReference type="Proteomes" id="UP001177140">
    <property type="component" value="Unassembled WGS sequence"/>
</dbReference>
<dbReference type="GO" id="GO:0019216">
    <property type="term" value="P:regulation of lipid metabolic process"/>
    <property type="evidence" value="ECO:0007669"/>
    <property type="project" value="TreeGrafter"/>
</dbReference>
<reference evidence="4" key="1">
    <citation type="submission" date="2022-03" db="EMBL/GenBank/DDBJ databases">
        <title>A functionally conserved STORR gene fusion in Papaver species that diverged 16.8 million years ago.</title>
        <authorList>
            <person name="Catania T."/>
        </authorList>
    </citation>
    <scope>NUCLEOTIDE SEQUENCE</scope>
    <source>
        <strain evidence="4">S-191538</strain>
    </source>
</reference>
<dbReference type="AlphaFoldDB" id="A0AA41SCY4"/>
<name>A0AA41SCY4_PAPNU</name>
<evidence type="ECO:0000313" key="5">
    <source>
        <dbReference type="Proteomes" id="UP001177140"/>
    </source>
</evidence>
<evidence type="ECO:0000256" key="3">
    <source>
        <dbReference type="SAM" id="SignalP"/>
    </source>
</evidence>
<evidence type="ECO:0000313" key="4">
    <source>
        <dbReference type="EMBL" id="MCL7032258.1"/>
    </source>
</evidence>
<keyword evidence="1" id="KW-0175">Coiled coil</keyword>
<feature type="signal peptide" evidence="3">
    <location>
        <begin position="1"/>
        <end position="17"/>
    </location>
</feature>
<evidence type="ECO:0000256" key="1">
    <source>
        <dbReference type="SAM" id="Coils"/>
    </source>
</evidence>
<organism evidence="4 5">
    <name type="scientific">Papaver nudicaule</name>
    <name type="common">Iceland poppy</name>
    <dbReference type="NCBI Taxonomy" id="74823"/>
    <lineage>
        <taxon>Eukaryota</taxon>
        <taxon>Viridiplantae</taxon>
        <taxon>Streptophyta</taxon>
        <taxon>Embryophyta</taxon>
        <taxon>Tracheophyta</taxon>
        <taxon>Spermatophyta</taxon>
        <taxon>Magnoliopsida</taxon>
        <taxon>Ranunculales</taxon>
        <taxon>Papaveraceae</taxon>
        <taxon>Papaveroideae</taxon>
        <taxon>Papaver</taxon>
    </lineage>
</organism>
<sequence length="275" mass="30721">MILPFFKLGTLLLKTACKPIATRLKVEAGKHPSFRQLIINFAQKFLAWFPSKNTRVPTKVVLDMMLPVVKLGSLVLRTICKPIATRLKVAAGRHPRFRQYIINIAQTNHRFTTTVQRRIYGHATDVEIRPLNEEKAVQAAADLLGEMFVFSVAGAAIIFEVQRSARSEARKEELRKQELEAIKQKEENLERELEFIRKKLAELDQLAKTRGLSGIFSFRNPSSNENAKSGSGIHSNTDGQSATHARTTEDPKSAPPAHSTKDTKQGASGHCDTHS</sequence>
<keyword evidence="3" id="KW-0732">Signal</keyword>
<gene>
    <name evidence="4" type="ORF">MKW94_014278</name>
</gene>
<dbReference type="PANTHER" id="PTHR12499:SF22">
    <property type="entry name" value="OS02G0312500 PROTEIN"/>
    <property type="match status" value="1"/>
</dbReference>
<proteinExistence type="predicted"/>
<dbReference type="InterPro" id="IPR010754">
    <property type="entry name" value="OPA3-like"/>
</dbReference>
<accession>A0AA41SCY4</accession>
<feature type="region of interest" description="Disordered" evidence="2">
    <location>
        <begin position="215"/>
        <end position="275"/>
    </location>
</feature>
<dbReference type="PANTHER" id="PTHR12499">
    <property type="entry name" value="OPTIC ATROPHY 3 PROTEIN OPA3"/>
    <property type="match status" value="1"/>
</dbReference>
<evidence type="ECO:0000256" key="2">
    <source>
        <dbReference type="SAM" id="MobiDB-lite"/>
    </source>
</evidence>
<feature type="chain" id="PRO_5041427423" description="OPA3-like protein" evidence="3">
    <location>
        <begin position="18"/>
        <end position="275"/>
    </location>
</feature>
<feature type="coiled-coil region" evidence="1">
    <location>
        <begin position="162"/>
        <end position="206"/>
    </location>
</feature>
<comment type="caution">
    <text evidence="4">The sequence shown here is derived from an EMBL/GenBank/DDBJ whole genome shotgun (WGS) entry which is preliminary data.</text>
</comment>
<dbReference type="Pfam" id="PF07047">
    <property type="entry name" value="OPA3"/>
    <property type="match status" value="2"/>
</dbReference>
<protein>
    <recommendedName>
        <fullName evidence="6">OPA3-like protein</fullName>
    </recommendedName>
</protein>
<keyword evidence="5" id="KW-1185">Reference proteome</keyword>
<dbReference type="GO" id="GO:0005739">
    <property type="term" value="C:mitochondrion"/>
    <property type="evidence" value="ECO:0007669"/>
    <property type="project" value="TreeGrafter"/>
</dbReference>